<dbReference type="AlphaFoldDB" id="A0A919IKY0"/>
<dbReference type="GO" id="GO:0043856">
    <property type="term" value="F:anti-sigma factor antagonist activity"/>
    <property type="evidence" value="ECO:0007669"/>
    <property type="project" value="InterPro"/>
</dbReference>
<dbReference type="PANTHER" id="PTHR33495">
    <property type="entry name" value="ANTI-SIGMA FACTOR ANTAGONIST TM_1081-RELATED-RELATED"/>
    <property type="match status" value="1"/>
</dbReference>
<feature type="domain" description="STAS" evidence="3">
    <location>
        <begin position="19"/>
        <end position="107"/>
    </location>
</feature>
<evidence type="ECO:0000313" key="5">
    <source>
        <dbReference type="Proteomes" id="UP000619479"/>
    </source>
</evidence>
<dbReference type="RefSeq" id="WP_203745869.1">
    <property type="nucleotide sequence ID" value="NZ_BAAAUC010000008.1"/>
</dbReference>
<dbReference type="InterPro" id="IPR003658">
    <property type="entry name" value="Anti-sigma_ant"/>
</dbReference>
<dbReference type="Proteomes" id="UP000619479">
    <property type="component" value="Unassembled WGS sequence"/>
</dbReference>
<accession>A0A919IKY0</accession>
<protein>
    <recommendedName>
        <fullName evidence="2">Anti-sigma factor antagonist</fullName>
    </recommendedName>
</protein>
<keyword evidence="5" id="KW-1185">Reference proteome</keyword>
<reference evidence="4" key="1">
    <citation type="submission" date="2021-01" db="EMBL/GenBank/DDBJ databases">
        <title>Whole genome shotgun sequence of Actinoplanes cyaneus NBRC 14990.</title>
        <authorList>
            <person name="Komaki H."/>
            <person name="Tamura T."/>
        </authorList>
    </citation>
    <scope>NUCLEOTIDE SEQUENCE</scope>
    <source>
        <strain evidence="4">NBRC 14990</strain>
    </source>
</reference>
<sequence length="107" mass="11101">MDDQTYTLLAEPGESGRAVVLKIRGALDITSRDDVATTIAGIVAGGCDRLVVDLAEVTFIDSEALSGLLEGYAAADRAGVPMTAVGARGIVHRVLQITGLLTVLQHP</sequence>
<gene>
    <name evidence="4" type="ORF">Acy02nite_56500</name>
</gene>
<evidence type="ECO:0000259" key="3">
    <source>
        <dbReference type="PROSITE" id="PS50801"/>
    </source>
</evidence>
<dbReference type="InterPro" id="IPR036513">
    <property type="entry name" value="STAS_dom_sf"/>
</dbReference>
<comment type="caution">
    <text evidence="4">The sequence shown here is derived from an EMBL/GenBank/DDBJ whole genome shotgun (WGS) entry which is preliminary data.</text>
</comment>
<name>A0A919IKY0_9ACTN</name>
<dbReference type="PROSITE" id="PS50801">
    <property type="entry name" value="STAS"/>
    <property type="match status" value="1"/>
</dbReference>
<organism evidence="4 5">
    <name type="scientific">Actinoplanes cyaneus</name>
    <dbReference type="NCBI Taxonomy" id="52696"/>
    <lineage>
        <taxon>Bacteria</taxon>
        <taxon>Bacillati</taxon>
        <taxon>Actinomycetota</taxon>
        <taxon>Actinomycetes</taxon>
        <taxon>Micromonosporales</taxon>
        <taxon>Micromonosporaceae</taxon>
        <taxon>Actinoplanes</taxon>
    </lineage>
</organism>
<dbReference type="Pfam" id="PF13466">
    <property type="entry name" value="STAS_2"/>
    <property type="match status" value="1"/>
</dbReference>
<dbReference type="SUPFAM" id="SSF52091">
    <property type="entry name" value="SpoIIaa-like"/>
    <property type="match status" value="1"/>
</dbReference>
<dbReference type="EMBL" id="BOMH01000041">
    <property type="protein sequence ID" value="GID67769.1"/>
    <property type="molecule type" value="Genomic_DNA"/>
</dbReference>
<dbReference type="NCBIfam" id="TIGR00377">
    <property type="entry name" value="ant_ant_sig"/>
    <property type="match status" value="1"/>
</dbReference>
<dbReference type="InterPro" id="IPR058548">
    <property type="entry name" value="MlaB-like_STAS"/>
</dbReference>
<dbReference type="PANTHER" id="PTHR33495:SF2">
    <property type="entry name" value="ANTI-SIGMA FACTOR ANTAGONIST TM_1081-RELATED"/>
    <property type="match status" value="1"/>
</dbReference>
<evidence type="ECO:0000256" key="1">
    <source>
        <dbReference type="ARBA" id="ARBA00009013"/>
    </source>
</evidence>
<proteinExistence type="inferred from homology"/>
<dbReference type="CDD" id="cd07043">
    <property type="entry name" value="STAS_anti-anti-sigma_factors"/>
    <property type="match status" value="1"/>
</dbReference>
<comment type="similarity">
    <text evidence="1 2">Belongs to the anti-sigma-factor antagonist family.</text>
</comment>
<evidence type="ECO:0000313" key="4">
    <source>
        <dbReference type="EMBL" id="GID67769.1"/>
    </source>
</evidence>
<dbReference type="InterPro" id="IPR002645">
    <property type="entry name" value="STAS_dom"/>
</dbReference>
<evidence type="ECO:0000256" key="2">
    <source>
        <dbReference type="RuleBase" id="RU003749"/>
    </source>
</evidence>
<dbReference type="Gene3D" id="3.30.750.24">
    <property type="entry name" value="STAS domain"/>
    <property type="match status" value="1"/>
</dbReference>